<evidence type="ECO:0000256" key="1">
    <source>
        <dbReference type="ARBA" id="ARBA00022801"/>
    </source>
</evidence>
<accession>A0A919FN99</accession>
<organism evidence="3 4">
    <name type="scientific">Kitasatospora indigofera</name>
    <dbReference type="NCBI Taxonomy" id="67307"/>
    <lineage>
        <taxon>Bacteria</taxon>
        <taxon>Bacillati</taxon>
        <taxon>Actinomycetota</taxon>
        <taxon>Actinomycetes</taxon>
        <taxon>Kitasatosporales</taxon>
        <taxon>Streptomycetaceae</taxon>
        <taxon>Kitasatospora</taxon>
    </lineage>
</organism>
<dbReference type="SUPFAM" id="SSF53474">
    <property type="entry name" value="alpha/beta-Hydrolases"/>
    <property type="match status" value="1"/>
</dbReference>
<dbReference type="GO" id="GO:0016787">
    <property type="term" value="F:hydrolase activity"/>
    <property type="evidence" value="ECO:0007669"/>
    <property type="project" value="UniProtKB-KW"/>
</dbReference>
<dbReference type="AlphaFoldDB" id="A0A919FN99"/>
<name>A0A919FN99_9ACTN</name>
<evidence type="ECO:0000259" key="2">
    <source>
        <dbReference type="Pfam" id="PF00561"/>
    </source>
</evidence>
<dbReference type="RefSeq" id="WP_190211091.1">
    <property type="nucleotide sequence ID" value="NZ_BNBO01000012.1"/>
</dbReference>
<sequence length="322" mass="35146">MTGISHRFVESASGLRMHVAEAGSGPLVLLLHGFPESWYSWRHQLVALADAGYHAVAPDQRGYGRTGGPDEVDQYSILHLAGDVAGLIGALGADRAVVVGHDWGAPVAWHTALFRPDLVRGVVGLSVPPYPRGRAGLSQTLRGQLGDPAYLAYYMMYFQQQGVPEAELGRDLDTTFRRLLAGAPVMAAHGLPMVPEGGGFLDVFQDPEELPDWLTEADIAFLVAEFEENGFRRPLHWYRNLDRNWELTAPWHGASIQPPALLIVGDKDLVVANPQARESLSTLSGHVPGLREVRLLSGCGHWTQQERPKEVSEALVDFLAGL</sequence>
<reference evidence="3" key="2">
    <citation type="submission" date="2020-09" db="EMBL/GenBank/DDBJ databases">
        <authorList>
            <person name="Sun Q."/>
            <person name="Ohkuma M."/>
        </authorList>
    </citation>
    <scope>NUCLEOTIDE SEQUENCE</scope>
    <source>
        <strain evidence="3">JCM 4646</strain>
    </source>
</reference>
<dbReference type="InterPro" id="IPR029058">
    <property type="entry name" value="AB_hydrolase_fold"/>
</dbReference>
<dbReference type="EMBL" id="BNBO01000012">
    <property type="protein sequence ID" value="GHH69233.1"/>
    <property type="molecule type" value="Genomic_DNA"/>
</dbReference>
<dbReference type="Proteomes" id="UP000617734">
    <property type="component" value="Unassembled WGS sequence"/>
</dbReference>
<dbReference type="Pfam" id="PF00561">
    <property type="entry name" value="Abhydrolase_1"/>
    <property type="match status" value="1"/>
</dbReference>
<keyword evidence="4" id="KW-1185">Reference proteome</keyword>
<evidence type="ECO:0000313" key="4">
    <source>
        <dbReference type="Proteomes" id="UP000617734"/>
    </source>
</evidence>
<dbReference type="PRINTS" id="PR00412">
    <property type="entry name" value="EPOXHYDRLASE"/>
</dbReference>
<dbReference type="GeneID" id="95353200"/>
<dbReference type="InterPro" id="IPR000639">
    <property type="entry name" value="Epox_hydrolase-like"/>
</dbReference>
<dbReference type="Gene3D" id="3.40.50.1820">
    <property type="entry name" value="alpha/beta hydrolase"/>
    <property type="match status" value="1"/>
</dbReference>
<dbReference type="PANTHER" id="PTHR43329">
    <property type="entry name" value="EPOXIDE HYDROLASE"/>
    <property type="match status" value="1"/>
</dbReference>
<dbReference type="InterPro" id="IPR000073">
    <property type="entry name" value="AB_hydrolase_1"/>
</dbReference>
<keyword evidence="1 3" id="KW-0378">Hydrolase</keyword>
<feature type="domain" description="AB hydrolase-1" evidence="2">
    <location>
        <begin position="26"/>
        <end position="307"/>
    </location>
</feature>
<protein>
    <submittedName>
        <fullName evidence="3">Epoxide hydrolase</fullName>
    </submittedName>
</protein>
<comment type="caution">
    <text evidence="3">The sequence shown here is derived from an EMBL/GenBank/DDBJ whole genome shotgun (WGS) entry which is preliminary data.</text>
</comment>
<gene>
    <name evidence="3" type="ORF">GCM10018781_27440</name>
</gene>
<evidence type="ECO:0000313" key="3">
    <source>
        <dbReference type="EMBL" id="GHH69233.1"/>
    </source>
</evidence>
<reference evidence="3" key="1">
    <citation type="journal article" date="2014" name="Int. J. Syst. Evol. Microbiol.">
        <title>Complete genome sequence of Corynebacterium casei LMG S-19264T (=DSM 44701T), isolated from a smear-ripened cheese.</title>
        <authorList>
            <consortium name="US DOE Joint Genome Institute (JGI-PGF)"/>
            <person name="Walter F."/>
            <person name="Albersmeier A."/>
            <person name="Kalinowski J."/>
            <person name="Ruckert C."/>
        </authorList>
    </citation>
    <scope>NUCLEOTIDE SEQUENCE</scope>
    <source>
        <strain evidence="3">JCM 4646</strain>
    </source>
</reference>
<proteinExistence type="predicted"/>